<keyword evidence="2" id="KW-1185">Reference proteome</keyword>
<evidence type="ECO:0000313" key="1">
    <source>
        <dbReference type="EMBL" id="KAI4816739.1"/>
    </source>
</evidence>
<name>A0ACB9WTX4_CHAAC</name>
<dbReference type="EMBL" id="CM043796">
    <property type="protein sequence ID" value="KAI4816739.1"/>
    <property type="molecule type" value="Genomic_DNA"/>
</dbReference>
<gene>
    <name evidence="1" type="ORF">KUCAC02_009052</name>
</gene>
<accession>A0ACB9WTX4</accession>
<comment type="caution">
    <text evidence="1">The sequence shown here is derived from an EMBL/GenBank/DDBJ whole genome shotgun (WGS) entry which is preliminary data.</text>
</comment>
<organism evidence="1 2">
    <name type="scientific">Chaenocephalus aceratus</name>
    <name type="common">Blackfin icefish</name>
    <name type="synonym">Chaenichthys aceratus</name>
    <dbReference type="NCBI Taxonomy" id="36190"/>
    <lineage>
        <taxon>Eukaryota</taxon>
        <taxon>Metazoa</taxon>
        <taxon>Chordata</taxon>
        <taxon>Craniata</taxon>
        <taxon>Vertebrata</taxon>
        <taxon>Euteleostomi</taxon>
        <taxon>Actinopterygii</taxon>
        <taxon>Neopterygii</taxon>
        <taxon>Teleostei</taxon>
        <taxon>Neoteleostei</taxon>
        <taxon>Acanthomorphata</taxon>
        <taxon>Eupercaria</taxon>
        <taxon>Perciformes</taxon>
        <taxon>Notothenioidei</taxon>
        <taxon>Channichthyidae</taxon>
        <taxon>Chaenocephalus</taxon>
    </lineage>
</organism>
<evidence type="ECO:0000313" key="2">
    <source>
        <dbReference type="Proteomes" id="UP001057452"/>
    </source>
</evidence>
<sequence length="135" mass="14805">MKTSCHMMCQREEVTEEGLQCCRPSVPDPPSLPLSSPPPPAAMQINPAYVESAVVLAMVLCVHTAVWNQHSWCIVALFIQAFYVQHKWDRLLRAGGAVFQFRPSANSGIVPASMVMPLLGLVLKEKCSASGKRLL</sequence>
<protein>
    <submittedName>
        <fullName evidence="1">Uncharacterized protein</fullName>
    </submittedName>
</protein>
<dbReference type="Proteomes" id="UP001057452">
    <property type="component" value="Chromosome 12"/>
</dbReference>
<proteinExistence type="predicted"/>
<reference evidence="1" key="1">
    <citation type="submission" date="2022-05" db="EMBL/GenBank/DDBJ databases">
        <title>Chromosome-level genome of Chaenocephalus aceratus.</title>
        <authorList>
            <person name="Park H."/>
        </authorList>
    </citation>
    <scope>NUCLEOTIDE SEQUENCE</scope>
    <source>
        <strain evidence="1">KU_202001</strain>
    </source>
</reference>